<proteinExistence type="predicted"/>
<dbReference type="Proteomes" id="UP000075882">
    <property type="component" value="Unassembled WGS sequence"/>
</dbReference>
<dbReference type="EnsemblMetazoa" id="ACOM028778-RA">
    <property type="protein sequence ID" value="ACOM028778-PA.1"/>
    <property type="gene ID" value="ACOM028778"/>
</dbReference>
<protein>
    <submittedName>
        <fullName evidence="1">Uncharacterized protein</fullName>
    </submittedName>
</protein>
<reference evidence="1" key="1">
    <citation type="submission" date="2022-08" db="UniProtKB">
        <authorList>
            <consortium name="EnsemblMetazoa"/>
        </authorList>
    </citation>
    <scope>IDENTIFICATION</scope>
</reference>
<evidence type="ECO:0000313" key="1">
    <source>
        <dbReference type="EnsemblMetazoa" id="ACOM028778-PA.1"/>
    </source>
</evidence>
<sequence>MVQYLIMRSIQQMLWRSAENVLLTFCYIFHSGKNFPDGGGNIAQTSGDVNPLPVALTKYVEMMLPNSSTADAPSAVWGGLGRGRFWQCFSAQFLFAPLQSLSTGPTEMEN</sequence>
<accession>A0A8W7PB66</accession>
<name>A0A8W7PB66_ANOCL</name>
<dbReference type="AlphaFoldDB" id="A0A8W7PB66"/>
<organism evidence="1">
    <name type="scientific">Anopheles coluzzii</name>
    <name type="common">African malaria mosquito</name>
    <dbReference type="NCBI Taxonomy" id="1518534"/>
    <lineage>
        <taxon>Eukaryota</taxon>
        <taxon>Metazoa</taxon>
        <taxon>Ecdysozoa</taxon>
        <taxon>Arthropoda</taxon>
        <taxon>Hexapoda</taxon>
        <taxon>Insecta</taxon>
        <taxon>Pterygota</taxon>
        <taxon>Neoptera</taxon>
        <taxon>Endopterygota</taxon>
        <taxon>Diptera</taxon>
        <taxon>Nematocera</taxon>
        <taxon>Culicoidea</taxon>
        <taxon>Culicidae</taxon>
        <taxon>Anophelinae</taxon>
        <taxon>Anopheles</taxon>
    </lineage>
</organism>